<name>A0A6A4GFM0_9AGAR</name>
<protein>
    <submittedName>
        <fullName evidence="2">Uncharacterized protein</fullName>
    </submittedName>
</protein>
<accession>A0A6A4GFM0</accession>
<dbReference type="Proteomes" id="UP000799118">
    <property type="component" value="Unassembled WGS sequence"/>
</dbReference>
<dbReference type="OrthoDB" id="2917041at2759"/>
<keyword evidence="3" id="KW-1185">Reference proteome</keyword>
<gene>
    <name evidence="2" type="ORF">BT96DRAFT_950626</name>
</gene>
<dbReference type="AlphaFoldDB" id="A0A6A4GFM0"/>
<organism evidence="2 3">
    <name type="scientific">Gymnopus androsaceus JB14</name>
    <dbReference type="NCBI Taxonomy" id="1447944"/>
    <lineage>
        <taxon>Eukaryota</taxon>
        <taxon>Fungi</taxon>
        <taxon>Dikarya</taxon>
        <taxon>Basidiomycota</taxon>
        <taxon>Agaricomycotina</taxon>
        <taxon>Agaricomycetes</taxon>
        <taxon>Agaricomycetidae</taxon>
        <taxon>Agaricales</taxon>
        <taxon>Marasmiineae</taxon>
        <taxon>Omphalotaceae</taxon>
        <taxon>Gymnopus</taxon>
    </lineage>
</organism>
<dbReference type="EMBL" id="ML770164">
    <property type="protein sequence ID" value="KAE9384346.1"/>
    <property type="molecule type" value="Genomic_DNA"/>
</dbReference>
<sequence length="286" mass="32221">MHPMYPAQYCQEHRIHVPCYVAHGTYIYQGLNVNVVCFSALKGAIRDELVTQDMMAPSKATSTKVFTPVEMATLVHVVTELLVNVTRPICLLHEKEEGDSEDVEGEAIDNLEKDALPEPHSTGLAFLVSKSPMKSIHNLPDLQTFALLLVRTAKTKEEKALKKGKGRLLKDGLPCLLTGDAFFQHVVEHEMEVKEKENEKEARKTARELQAAEWESDYAVAKLQGAWLKDWDQQNPEPKARDAELSPEPMAPKPKIQRRMASNDPQEEDSEEIIIDEGEILLEDNN</sequence>
<feature type="region of interest" description="Disordered" evidence="1">
    <location>
        <begin position="229"/>
        <end position="286"/>
    </location>
</feature>
<feature type="compositionally biased region" description="Acidic residues" evidence="1">
    <location>
        <begin position="265"/>
        <end position="286"/>
    </location>
</feature>
<evidence type="ECO:0000313" key="3">
    <source>
        <dbReference type="Proteomes" id="UP000799118"/>
    </source>
</evidence>
<reference evidence="2" key="1">
    <citation type="journal article" date="2019" name="Environ. Microbiol.">
        <title>Fungal ecological strategies reflected in gene transcription - a case study of two litter decomposers.</title>
        <authorList>
            <person name="Barbi F."/>
            <person name="Kohler A."/>
            <person name="Barry K."/>
            <person name="Baskaran P."/>
            <person name="Daum C."/>
            <person name="Fauchery L."/>
            <person name="Ihrmark K."/>
            <person name="Kuo A."/>
            <person name="LaButti K."/>
            <person name="Lipzen A."/>
            <person name="Morin E."/>
            <person name="Grigoriev I.V."/>
            <person name="Henrissat B."/>
            <person name="Lindahl B."/>
            <person name="Martin F."/>
        </authorList>
    </citation>
    <scope>NUCLEOTIDE SEQUENCE</scope>
    <source>
        <strain evidence="2">JB14</strain>
    </source>
</reference>
<evidence type="ECO:0000313" key="2">
    <source>
        <dbReference type="EMBL" id="KAE9384346.1"/>
    </source>
</evidence>
<evidence type="ECO:0000256" key="1">
    <source>
        <dbReference type="SAM" id="MobiDB-lite"/>
    </source>
</evidence>
<proteinExistence type="predicted"/>